<evidence type="ECO:0000256" key="4">
    <source>
        <dbReference type="SAM" id="MobiDB-lite"/>
    </source>
</evidence>
<dbReference type="GO" id="GO:0016616">
    <property type="term" value="F:oxidoreductase activity, acting on the CH-OH group of donors, NAD or NADP as acceptor"/>
    <property type="evidence" value="ECO:0007669"/>
    <property type="project" value="InterPro"/>
</dbReference>
<evidence type="ECO:0000256" key="3">
    <source>
        <dbReference type="ARBA" id="ARBA00023002"/>
    </source>
</evidence>
<keyword evidence="3" id="KW-0560">Oxidoreductase</keyword>
<evidence type="ECO:0000313" key="8">
    <source>
        <dbReference type="Proteomes" id="UP001374579"/>
    </source>
</evidence>
<dbReference type="Gene3D" id="3.90.110.10">
    <property type="entry name" value="Lactate dehydrogenase/glycoside hydrolase, family 4, C-terminal"/>
    <property type="match status" value="1"/>
</dbReference>
<evidence type="ECO:0000313" key="7">
    <source>
        <dbReference type="EMBL" id="KAK7092588.1"/>
    </source>
</evidence>
<dbReference type="PROSITE" id="PS51354">
    <property type="entry name" value="GLUTAREDOXIN_2"/>
    <property type="match status" value="1"/>
</dbReference>
<dbReference type="SUPFAM" id="SSF56327">
    <property type="entry name" value="LDH C-terminal domain-like"/>
    <property type="match status" value="1"/>
</dbReference>
<dbReference type="InterPro" id="IPR022383">
    <property type="entry name" value="Lactate/malate_DH_C"/>
</dbReference>
<feature type="compositionally biased region" description="Basic and acidic residues" evidence="4">
    <location>
        <begin position="510"/>
        <end position="536"/>
    </location>
</feature>
<accession>A0AAN9ASS5</accession>
<dbReference type="FunFam" id="3.40.50.720:FF:000144">
    <property type="entry name" value="Malate dehydrogenase [NADP]"/>
    <property type="match status" value="1"/>
</dbReference>
<sequence>MAKVVIAGHSDCPYFSRVELLGDRLVKNLPTFQLHKIVKTPEQWKTWLEQTCQERGWKHTRSPLVWRELIDRGGKGVLIGGHNDFQEYVKGYYGLESDIISDDMRKIGVENFKTKQEIDEEEAQFKALSKPLHVCITAASSSTCYGILPAIASGEVFGRKTELNLRLFDVSSADFSRIQGVAMEIQDLSEGLVRGIEVVDSTEKAFKDCSVVVILDELLQNKEEPYDEWISRNSDFFSEYARDIESHAKKNVQVLLGGSGPVNFNAMMMIKRAPNIHRQNIVAMSRAVENRAKAVIGQRLKVNTAGVVDLIIWGNANGKHFIDNSKSRVHGYDGAVWGPPSYSVPVMEMVHDNKWMEKEYLELVQQRKTTVETALGHPSSACEARAVTTMLTQWWNGSPHGQMFSLGVCSDGWYDVPEGLVFSYPVTMSPKGYWVVVQDMELTDETKQKLQECIKDLTNEMEVIYPPPRPPTPPKPDTPPATEMVEVSIEKRLSSEAIVEPAPEQTDMITEVKKSDSAEAAAKEDQDENSEVKESNSAEAAPTEGEAEAEEQ</sequence>
<feature type="region of interest" description="Disordered" evidence="4">
    <location>
        <begin position="461"/>
        <end position="552"/>
    </location>
</feature>
<evidence type="ECO:0000259" key="6">
    <source>
        <dbReference type="Pfam" id="PF02866"/>
    </source>
</evidence>
<dbReference type="AlphaFoldDB" id="A0AAN9ASS5"/>
<dbReference type="GO" id="GO:0016615">
    <property type="term" value="F:malate dehydrogenase activity"/>
    <property type="evidence" value="ECO:0007669"/>
    <property type="project" value="InterPro"/>
</dbReference>
<dbReference type="EMBL" id="JBAMIC010000021">
    <property type="protein sequence ID" value="KAK7092588.1"/>
    <property type="molecule type" value="Genomic_DNA"/>
</dbReference>
<dbReference type="PANTHER" id="PTHR23382">
    <property type="entry name" value="MALATE DEHYDROGENASE"/>
    <property type="match status" value="1"/>
</dbReference>
<dbReference type="Gene3D" id="3.40.50.720">
    <property type="entry name" value="NAD(P)-binding Rossmann-like Domain"/>
    <property type="match status" value="1"/>
</dbReference>
<feature type="domain" description="Lactate/malate dehydrogenase N-terminal" evidence="5">
    <location>
        <begin position="160"/>
        <end position="281"/>
    </location>
</feature>
<dbReference type="Pfam" id="PF02866">
    <property type="entry name" value="Ldh_1_C"/>
    <property type="match status" value="1"/>
</dbReference>
<protein>
    <recommendedName>
        <fullName evidence="2">Malate dehydrogenase, cytoplasmic</fullName>
    </recommendedName>
</protein>
<dbReference type="InterPro" id="IPR001236">
    <property type="entry name" value="Lactate/malate_DH_N"/>
</dbReference>
<comment type="caution">
    <text evidence="7">The sequence shown here is derived from an EMBL/GenBank/DDBJ whole genome shotgun (WGS) entry which is preliminary data.</text>
</comment>
<evidence type="ECO:0000259" key="5">
    <source>
        <dbReference type="Pfam" id="PF00056"/>
    </source>
</evidence>
<organism evidence="7 8">
    <name type="scientific">Littorina saxatilis</name>
    <dbReference type="NCBI Taxonomy" id="31220"/>
    <lineage>
        <taxon>Eukaryota</taxon>
        <taxon>Metazoa</taxon>
        <taxon>Spiralia</taxon>
        <taxon>Lophotrochozoa</taxon>
        <taxon>Mollusca</taxon>
        <taxon>Gastropoda</taxon>
        <taxon>Caenogastropoda</taxon>
        <taxon>Littorinimorpha</taxon>
        <taxon>Littorinoidea</taxon>
        <taxon>Littorinidae</taxon>
        <taxon>Littorina</taxon>
    </lineage>
</organism>
<name>A0AAN9ASS5_9CAEN</name>
<reference evidence="7 8" key="1">
    <citation type="submission" date="2024-02" db="EMBL/GenBank/DDBJ databases">
        <title>Chromosome-scale genome assembly of the rough periwinkle Littorina saxatilis.</title>
        <authorList>
            <person name="De Jode A."/>
            <person name="Faria R."/>
            <person name="Formenti G."/>
            <person name="Sims Y."/>
            <person name="Smith T.P."/>
            <person name="Tracey A."/>
            <person name="Wood J.M.D."/>
            <person name="Zagrodzka Z.B."/>
            <person name="Johannesson K."/>
            <person name="Butlin R.K."/>
            <person name="Leder E.H."/>
        </authorList>
    </citation>
    <scope>NUCLEOTIDE SEQUENCE [LARGE SCALE GENOMIC DNA]</scope>
    <source>
        <strain evidence="7">Snail1</strain>
        <tissue evidence="7">Muscle</tissue>
    </source>
</reference>
<feature type="domain" description="Lactate/malate dehydrogenase C-terminal" evidence="6">
    <location>
        <begin position="290"/>
        <end position="462"/>
    </location>
</feature>
<dbReference type="SUPFAM" id="SSF51735">
    <property type="entry name" value="NAD(P)-binding Rossmann-fold domains"/>
    <property type="match status" value="1"/>
</dbReference>
<dbReference type="InterPro" id="IPR015955">
    <property type="entry name" value="Lactate_DH/Glyco_Ohase_4_C"/>
</dbReference>
<evidence type="ECO:0000256" key="1">
    <source>
        <dbReference type="ARBA" id="ARBA00009613"/>
    </source>
</evidence>
<dbReference type="InterPro" id="IPR010945">
    <property type="entry name" value="Malate_DH_type2"/>
</dbReference>
<dbReference type="InterPro" id="IPR036291">
    <property type="entry name" value="NAD(P)-bd_dom_sf"/>
</dbReference>
<dbReference type="GO" id="GO:0006108">
    <property type="term" value="P:malate metabolic process"/>
    <property type="evidence" value="ECO:0007669"/>
    <property type="project" value="InterPro"/>
</dbReference>
<dbReference type="Pfam" id="PF00056">
    <property type="entry name" value="Ldh_1_N"/>
    <property type="match status" value="1"/>
</dbReference>
<gene>
    <name evidence="7" type="ORF">V1264_008311</name>
</gene>
<proteinExistence type="inferred from homology"/>
<feature type="compositionally biased region" description="Pro residues" evidence="4">
    <location>
        <begin position="465"/>
        <end position="479"/>
    </location>
</feature>
<evidence type="ECO:0000256" key="2">
    <source>
        <dbReference type="ARBA" id="ARBA00019899"/>
    </source>
</evidence>
<dbReference type="Proteomes" id="UP001374579">
    <property type="component" value="Unassembled WGS sequence"/>
</dbReference>
<comment type="similarity">
    <text evidence="1">Belongs to the LDH/MDH superfamily. MDH type 2 family.</text>
</comment>
<keyword evidence="8" id="KW-1185">Reference proteome</keyword>